<sequence length="148" mass="17305">MKINWGTSIVLVFIGFISFIMFFVIKMNTQEKYNHHLVTEDYYKKELAFQKEIDAAKNTSLLKNSLNVRQVDDQLIIYFPEDLDPAKISGTITLYRPSNENLDFEIPIQLEGSKVEIPQERLVAGRWNINISWNYQGVPYLFKKPITL</sequence>
<comment type="caution">
    <text evidence="2">The sequence shown here is derived from an EMBL/GenBank/DDBJ whole genome shotgun (WGS) entry which is preliminary data.</text>
</comment>
<keyword evidence="1" id="KW-1133">Transmembrane helix</keyword>
<dbReference type="RefSeq" id="WP_176027891.1">
    <property type="nucleotide sequence ID" value="NZ_JBHSJV010000001.1"/>
</dbReference>
<organism evidence="2 3">
    <name type="scientific">Aquimarina hainanensis</name>
    <dbReference type="NCBI Taxonomy" id="1578017"/>
    <lineage>
        <taxon>Bacteria</taxon>
        <taxon>Pseudomonadati</taxon>
        <taxon>Bacteroidota</taxon>
        <taxon>Flavobacteriia</taxon>
        <taxon>Flavobacteriales</taxon>
        <taxon>Flavobacteriaceae</taxon>
        <taxon>Aquimarina</taxon>
    </lineage>
</organism>
<accession>A0ABW5N3B2</accession>
<evidence type="ECO:0000313" key="2">
    <source>
        <dbReference type="EMBL" id="MFD2589497.1"/>
    </source>
</evidence>
<dbReference type="Pfam" id="PF05751">
    <property type="entry name" value="FixH"/>
    <property type="match status" value="1"/>
</dbReference>
<dbReference type="EMBL" id="JBHULX010000001">
    <property type="protein sequence ID" value="MFD2589497.1"/>
    <property type="molecule type" value="Genomic_DNA"/>
</dbReference>
<dbReference type="Proteomes" id="UP001597459">
    <property type="component" value="Unassembled WGS sequence"/>
</dbReference>
<proteinExistence type="predicted"/>
<keyword evidence="3" id="KW-1185">Reference proteome</keyword>
<feature type="transmembrane region" description="Helical" evidence="1">
    <location>
        <begin position="6"/>
        <end position="25"/>
    </location>
</feature>
<name>A0ABW5N3B2_9FLAO</name>
<gene>
    <name evidence="2" type="ORF">ACFSTE_01550</name>
</gene>
<keyword evidence="1" id="KW-0472">Membrane</keyword>
<dbReference type="InterPro" id="IPR008620">
    <property type="entry name" value="FixH"/>
</dbReference>
<keyword evidence="1" id="KW-0812">Transmembrane</keyword>
<evidence type="ECO:0000256" key="1">
    <source>
        <dbReference type="SAM" id="Phobius"/>
    </source>
</evidence>
<protein>
    <submittedName>
        <fullName evidence="2">FixH family protein</fullName>
    </submittedName>
</protein>
<evidence type="ECO:0000313" key="3">
    <source>
        <dbReference type="Proteomes" id="UP001597459"/>
    </source>
</evidence>
<reference evidence="3" key="1">
    <citation type="journal article" date="2019" name="Int. J. Syst. Evol. Microbiol.">
        <title>The Global Catalogue of Microorganisms (GCM) 10K type strain sequencing project: providing services to taxonomists for standard genome sequencing and annotation.</title>
        <authorList>
            <consortium name="The Broad Institute Genomics Platform"/>
            <consortium name="The Broad Institute Genome Sequencing Center for Infectious Disease"/>
            <person name="Wu L."/>
            <person name="Ma J."/>
        </authorList>
    </citation>
    <scope>NUCLEOTIDE SEQUENCE [LARGE SCALE GENOMIC DNA]</scope>
    <source>
        <strain evidence="3">KCTC 42423</strain>
    </source>
</reference>